<proteinExistence type="predicted"/>
<dbReference type="AlphaFoldDB" id="A0A9Q3JIB8"/>
<protein>
    <submittedName>
        <fullName evidence="2">Uncharacterized protein</fullName>
    </submittedName>
</protein>
<dbReference type="Proteomes" id="UP000765509">
    <property type="component" value="Unassembled WGS sequence"/>
</dbReference>
<feature type="region of interest" description="Disordered" evidence="1">
    <location>
        <begin position="1"/>
        <end position="21"/>
    </location>
</feature>
<evidence type="ECO:0000313" key="2">
    <source>
        <dbReference type="EMBL" id="MBW0562962.1"/>
    </source>
</evidence>
<sequence>MPSSPDDASHPIEESPLDASGPLLQSLYNEMKYLTEEQAKMLNKITIGKAQTRVQTTEISYLTKAIKAKDSMLAQLKHHYLKELEAIEKVLQDRLVFLIYSHWTYAIVKDFLPFGQTFVFACD</sequence>
<dbReference type="EMBL" id="AVOT02073482">
    <property type="protein sequence ID" value="MBW0562962.1"/>
    <property type="molecule type" value="Genomic_DNA"/>
</dbReference>
<reference evidence="2" key="1">
    <citation type="submission" date="2021-03" db="EMBL/GenBank/DDBJ databases">
        <title>Draft genome sequence of rust myrtle Austropuccinia psidii MF-1, a brazilian biotype.</title>
        <authorList>
            <person name="Quecine M.C."/>
            <person name="Pachon D.M.R."/>
            <person name="Bonatelli M.L."/>
            <person name="Correr F.H."/>
            <person name="Franceschini L.M."/>
            <person name="Leite T.F."/>
            <person name="Margarido G.R.A."/>
            <person name="Almeida C.A."/>
            <person name="Ferrarezi J.A."/>
            <person name="Labate C.A."/>
        </authorList>
    </citation>
    <scope>NUCLEOTIDE SEQUENCE</scope>
    <source>
        <strain evidence="2">MF-1</strain>
    </source>
</reference>
<gene>
    <name evidence="2" type="ORF">O181_102677</name>
</gene>
<evidence type="ECO:0000256" key="1">
    <source>
        <dbReference type="SAM" id="MobiDB-lite"/>
    </source>
</evidence>
<evidence type="ECO:0000313" key="3">
    <source>
        <dbReference type="Proteomes" id="UP000765509"/>
    </source>
</evidence>
<comment type="caution">
    <text evidence="2">The sequence shown here is derived from an EMBL/GenBank/DDBJ whole genome shotgun (WGS) entry which is preliminary data.</text>
</comment>
<keyword evidence="3" id="KW-1185">Reference proteome</keyword>
<accession>A0A9Q3JIB8</accession>
<organism evidence="2 3">
    <name type="scientific">Austropuccinia psidii MF-1</name>
    <dbReference type="NCBI Taxonomy" id="1389203"/>
    <lineage>
        <taxon>Eukaryota</taxon>
        <taxon>Fungi</taxon>
        <taxon>Dikarya</taxon>
        <taxon>Basidiomycota</taxon>
        <taxon>Pucciniomycotina</taxon>
        <taxon>Pucciniomycetes</taxon>
        <taxon>Pucciniales</taxon>
        <taxon>Sphaerophragmiaceae</taxon>
        <taxon>Austropuccinia</taxon>
    </lineage>
</organism>
<name>A0A9Q3JIB8_9BASI</name>